<accession>A0ABP3GU51</accession>
<reference evidence="2" key="1">
    <citation type="journal article" date="2019" name="Int. J. Syst. Evol. Microbiol.">
        <title>The Global Catalogue of Microorganisms (GCM) 10K type strain sequencing project: providing services to taxonomists for standard genome sequencing and annotation.</title>
        <authorList>
            <consortium name="The Broad Institute Genomics Platform"/>
            <consortium name="The Broad Institute Genome Sequencing Center for Infectious Disease"/>
            <person name="Wu L."/>
            <person name="Ma J."/>
        </authorList>
    </citation>
    <scope>NUCLEOTIDE SEQUENCE [LARGE SCALE GENOMIC DNA]</scope>
    <source>
        <strain evidence="2">JCM 4565</strain>
    </source>
</reference>
<comment type="caution">
    <text evidence="1">The sequence shown here is derived from an EMBL/GenBank/DDBJ whole genome shotgun (WGS) entry which is preliminary data.</text>
</comment>
<evidence type="ECO:0000313" key="2">
    <source>
        <dbReference type="Proteomes" id="UP001500063"/>
    </source>
</evidence>
<keyword evidence="2" id="KW-1185">Reference proteome</keyword>
<sequence length="270" mass="27801">MFLAHGPADGPAGHAEAALRAALCAAREGGGALPPDSPVTRDAVCGAVVDLWTAGRLLAVRGPESATARHVLPRILLEGTEGLAAVLGTRLHEQGDCAGEFNRHARALAEAARQAGDPRLAARVAEALPGVADGGDRLARPLTGVRPAVLPAVLAPAVTELEAERLALAAACRTLAAGGAVPPLADRYALLTAAAACLDRWRHRRAGHGTLTGDRARLVGALERIAARLGRPADPARAEHDWRPLVLAEALGHRFPATPLLSAMGRRAAS</sequence>
<dbReference type="EMBL" id="BAAABW010000016">
    <property type="protein sequence ID" value="GAA0352837.1"/>
    <property type="molecule type" value="Genomic_DNA"/>
</dbReference>
<dbReference type="Proteomes" id="UP001500063">
    <property type="component" value="Unassembled WGS sequence"/>
</dbReference>
<evidence type="ECO:0000313" key="1">
    <source>
        <dbReference type="EMBL" id="GAA0352837.1"/>
    </source>
</evidence>
<dbReference type="RefSeq" id="WP_344118425.1">
    <property type="nucleotide sequence ID" value="NZ_BAAABW010000016.1"/>
</dbReference>
<proteinExistence type="predicted"/>
<name>A0ABP3GU51_9ACTN</name>
<organism evidence="1 2">
    <name type="scientific">Streptomyces blastmyceticus</name>
    <dbReference type="NCBI Taxonomy" id="68180"/>
    <lineage>
        <taxon>Bacteria</taxon>
        <taxon>Bacillati</taxon>
        <taxon>Actinomycetota</taxon>
        <taxon>Actinomycetes</taxon>
        <taxon>Kitasatosporales</taxon>
        <taxon>Streptomycetaceae</taxon>
        <taxon>Streptomyces</taxon>
    </lineage>
</organism>
<protein>
    <submittedName>
        <fullName evidence="1">Uncharacterized protein</fullName>
    </submittedName>
</protein>
<gene>
    <name evidence="1" type="ORF">GCM10010319_32470</name>
</gene>